<evidence type="ECO:0000313" key="3">
    <source>
        <dbReference type="WBParaSite" id="PDA_v2.g847.t1"/>
    </source>
</evidence>
<dbReference type="Pfam" id="PF00651">
    <property type="entry name" value="BTB"/>
    <property type="match status" value="1"/>
</dbReference>
<evidence type="ECO:0000313" key="2">
    <source>
        <dbReference type="Proteomes" id="UP000887578"/>
    </source>
</evidence>
<sequence>MAQFLDGRYVVFKSQNRAEGFFDVTFDVEGKLIHAHKYMLSTVSDVLLRMISGTWNNGETIKIETYSFNDFYEFLTFLYSGNCKLNDENILTMVDLSEFYQVKVLQQKCDEYLSHKEYTNENVLTYFETLSKYSLRKFEKAISKSMKYLNFVESESFMQVSKKVILKILKFKYRIASEEKLFEKIYEWAQKRAKNKQTESTDENIILNDGIKSELTEILPFIRFKKMKLDFLHTFVVKKGFLFSYDELSEILNVAKGKTTFYVKIKITNSNGKSIICMLPNNSDIVDNIKSLKNHPCDCLTTQYTYWNGKQIEIPSIPSQIKKRDGIEWYLFCDSGGIGVVHHSYYYNDVFLLAEMTPETSDFVFTENCKIDIE</sequence>
<dbReference type="WBParaSite" id="PDA_v2.g847.t1">
    <property type="protein sequence ID" value="PDA_v2.g847.t1"/>
    <property type="gene ID" value="PDA_v2.g847"/>
</dbReference>
<dbReference type="SUPFAM" id="SSF54695">
    <property type="entry name" value="POZ domain"/>
    <property type="match status" value="1"/>
</dbReference>
<reference evidence="3" key="1">
    <citation type="submission" date="2022-11" db="UniProtKB">
        <authorList>
            <consortium name="WormBaseParasite"/>
        </authorList>
    </citation>
    <scope>IDENTIFICATION</scope>
</reference>
<feature type="domain" description="BTB" evidence="1">
    <location>
        <begin position="22"/>
        <end position="87"/>
    </location>
</feature>
<dbReference type="CDD" id="cd18186">
    <property type="entry name" value="BTB_POZ_ZBTB_KLHL-like"/>
    <property type="match status" value="1"/>
</dbReference>
<dbReference type="Proteomes" id="UP000887578">
    <property type="component" value="Unplaced"/>
</dbReference>
<dbReference type="SMART" id="SM00225">
    <property type="entry name" value="BTB"/>
    <property type="match status" value="1"/>
</dbReference>
<dbReference type="InterPro" id="IPR051481">
    <property type="entry name" value="BTB-POZ/Galectin-3-binding"/>
</dbReference>
<organism evidence="2 3">
    <name type="scientific">Panagrolaimus davidi</name>
    <dbReference type="NCBI Taxonomy" id="227884"/>
    <lineage>
        <taxon>Eukaryota</taxon>
        <taxon>Metazoa</taxon>
        <taxon>Ecdysozoa</taxon>
        <taxon>Nematoda</taxon>
        <taxon>Chromadorea</taxon>
        <taxon>Rhabditida</taxon>
        <taxon>Tylenchina</taxon>
        <taxon>Panagrolaimomorpha</taxon>
        <taxon>Panagrolaimoidea</taxon>
        <taxon>Panagrolaimidae</taxon>
        <taxon>Panagrolaimus</taxon>
    </lineage>
</organism>
<dbReference type="InterPro" id="IPR000210">
    <property type="entry name" value="BTB/POZ_dom"/>
</dbReference>
<evidence type="ECO:0000259" key="1">
    <source>
        <dbReference type="PROSITE" id="PS50097"/>
    </source>
</evidence>
<dbReference type="PANTHER" id="PTHR24410">
    <property type="entry name" value="HL07962P-RELATED"/>
    <property type="match status" value="1"/>
</dbReference>
<proteinExistence type="predicted"/>
<accession>A0A914R1U0</accession>
<protein>
    <submittedName>
        <fullName evidence="3">BTB domain-containing protein</fullName>
    </submittedName>
</protein>
<keyword evidence="2" id="KW-1185">Reference proteome</keyword>
<dbReference type="Gene3D" id="1.25.40.420">
    <property type="match status" value="1"/>
</dbReference>
<dbReference type="PANTHER" id="PTHR24410:SF47">
    <property type="entry name" value="BTB DOMAIN-CONTAINING PROTEIN"/>
    <property type="match status" value="1"/>
</dbReference>
<dbReference type="PROSITE" id="PS50097">
    <property type="entry name" value="BTB"/>
    <property type="match status" value="1"/>
</dbReference>
<dbReference type="InterPro" id="IPR011333">
    <property type="entry name" value="SKP1/BTB/POZ_sf"/>
</dbReference>
<dbReference type="Gene3D" id="3.30.710.10">
    <property type="entry name" value="Potassium Channel Kv1.1, Chain A"/>
    <property type="match status" value="1"/>
</dbReference>
<dbReference type="AlphaFoldDB" id="A0A914R1U0"/>
<name>A0A914R1U0_9BILA</name>